<protein>
    <submittedName>
        <fullName evidence="1">Uncharacterized protein</fullName>
    </submittedName>
</protein>
<sequence>MVGKPSRTRTISRRISESSLINASSWDIEMHYHLMGLASGKYNSLVLQAPMPFNLFKLPIKDTYLFDYFQFTASRSLTTFGYDPTSMGKVLIRMALTSSSPSSAAVLHSLLALSSLHRYGLQNQAGELKLSALKALAAASRTAIGPVEAAQHIAAGMLLCSFELHRASCTSGQWRCYVGGVKKIINVSSSGVSGRDGDFSILLDWVYYHDVLSRFSELHWRSEKDIVIAPACSSEYPWKTAIPSTVSNFATTVRLLSDLCDTVAARPLQMAPAEQLSHYIANIQILAFRIRHIPMSMPGDEAIISPKYATMTELFQLSMLVYLNRATGNLLEPSHMTEQRIHQGLAILSQLDTCERQFPLLVLGCEARTDEERVRILDLIERTEESTSSRSSFLVKTLITSIWVQNDLAGGQLDYMEKLSSLISCCNIMPTFV</sequence>
<dbReference type="Proteomes" id="UP001177260">
    <property type="component" value="Unassembled WGS sequence"/>
</dbReference>
<comment type="caution">
    <text evidence="1">The sequence shown here is derived from an EMBL/GenBank/DDBJ whole genome shotgun (WGS) entry which is preliminary data.</text>
</comment>
<organism evidence="1 2">
    <name type="scientific">Aspergillus melleus</name>
    <dbReference type="NCBI Taxonomy" id="138277"/>
    <lineage>
        <taxon>Eukaryota</taxon>
        <taxon>Fungi</taxon>
        <taxon>Dikarya</taxon>
        <taxon>Ascomycota</taxon>
        <taxon>Pezizomycotina</taxon>
        <taxon>Eurotiomycetes</taxon>
        <taxon>Eurotiomycetidae</taxon>
        <taxon>Eurotiales</taxon>
        <taxon>Aspergillaceae</taxon>
        <taxon>Aspergillus</taxon>
        <taxon>Aspergillus subgen. Circumdati</taxon>
    </lineage>
</organism>
<keyword evidence="2" id="KW-1185">Reference proteome</keyword>
<name>A0ACC3B0M5_9EURO</name>
<evidence type="ECO:0000313" key="1">
    <source>
        <dbReference type="EMBL" id="KAK1143773.1"/>
    </source>
</evidence>
<evidence type="ECO:0000313" key="2">
    <source>
        <dbReference type="Proteomes" id="UP001177260"/>
    </source>
</evidence>
<proteinExistence type="predicted"/>
<gene>
    <name evidence="1" type="ORF">N8T08_006174</name>
</gene>
<reference evidence="1 2" key="1">
    <citation type="journal article" date="2023" name="ACS Omega">
        <title>Identification of the Neoaspergillic Acid Biosynthesis Gene Cluster by Establishing an In Vitro CRISPR-Ribonucleoprotein Genetic System in Aspergillus melleus.</title>
        <authorList>
            <person name="Yuan B."/>
            <person name="Grau M.F."/>
            <person name="Murata R.M."/>
            <person name="Torok T."/>
            <person name="Venkateswaran K."/>
            <person name="Stajich J.E."/>
            <person name="Wang C.C.C."/>
        </authorList>
    </citation>
    <scope>NUCLEOTIDE SEQUENCE [LARGE SCALE GENOMIC DNA]</scope>
    <source>
        <strain evidence="1 2">IMV 1140</strain>
    </source>
</reference>
<accession>A0ACC3B0M5</accession>
<dbReference type="EMBL" id="JAOPJF010000037">
    <property type="protein sequence ID" value="KAK1143773.1"/>
    <property type="molecule type" value="Genomic_DNA"/>
</dbReference>